<name>A0A9P8QM82_9HYPO</name>
<feature type="region of interest" description="Disordered" evidence="1">
    <location>
        <begin position="1"/>
        <end position="20"/>
    </location>
</feature>
<reference evidence="2" key="1">
    <citation type="submission" date="2021-08" db="EMBL/GenBank/DDBJ databases">
        <title>Chromosome-Level Trichoderma cornu-damae using Hi-C Data.</title>
        <authorList>
            <person name="Kim C.S."/>
        </authorList>
    </citation>
    <scope>NUCLEOTIDE SEQUENCE</scope>
    <source>
        <strain evidence="2">KA19-0412C</strain>
    </source>
</reference>
<organism evidence="2 3">
    <name type="scientific">Trichoderma cornu-damae</name>
    <dbReference type="NCBI Taxonomy" id="654480"/>
    <lineage>
        <taxon>Eukaryota</taxon>
        <taxon>Fungi</taxon>
        <taxon>Dikarya</taxon>
        <taxon>Ascomycota</taxon>
        <taxon>Pezizomycotina</taxon>
        <taxon>Sordariomycetes</taxon>
        <taxon>Hypocreomycetidae</taxon>
        <taxon>Hypocreales</taxon>
        <taxon>Hypocreaceae</taxon>
        <taxon>Trichoderma</taxon>
    </lineage>
</organism>
<dbReference type="EMBL" id="JAIWOZ010000004">
    <property type="protein sequence ID" value="KAH6605805.1"/>
    <property type="molecule type" value="Genomic_DNA"/>
</dbReference>
<evidence type="ECO:0000256" key="1">
    <source>
        <dbReference type="SAM" id="MobiDB-lite"/>
    </source>
</evidence>
<comment type="caution">
    <text evidence="2">The sequence shown here is derived from an EMBL/GenBank/DDBJ whole genome shotgun (WGS) entry which is preliminary data.</text>
</comment>
<protein>
    <submittedName>
        <fullName evidence="2">Uncharacterized protein</fullName>
    </submittedName>
</protein>
<gene>
    <name evidence="2" type="ORF">Trco_004958</name>
</gene>
<evidence type="ECO:0000313" key="2">
    <source>
        <dbReference type="EMBL" id="KAH6605805.1"/>
    </source>
</evidence>
<proteinExistence type="predicted"/>
<accession>A0A9P8QM82</accession>
<feature type="region of interest" description="Disordered" evidence="1">
    <location>
        <begin position="75"/>
        <end position="98"/>
    </location>
</feature>
<evidence type="ECO:0000313" key="3">
    <source>
        <dbReference type="Proteomes" id="UP000827724"/>
    </source>
</evidence>
<sequence length="223" mass="21718">MHVRHQVGNGADLEAPFPGKGDAGLTTQHARAVAHGLAGDFLAVVDNLADDSRLSLAGKAAELGGGLGMAVPGTDTAGGGAQRQDMAGPAEAGGRGGGVGEDAACEGAVVGADAGGDGGVGGVDGDCVGGAARILAVLDHGRQFEGIGAGVGDGRADEARRVAHHPGHLLGGDGVGGDDEVGFVLTGRVVEHDEELASACRGGWGGSKNDLRKASMESGMESN</sequence>
<dbReference type="AlphaFoldDB" id="A0A9P8QM82"/>
<dbReference type="Proteomes" id="UP000827724">
    <property type="component" value="Unassembled WGS sequence"/>
</dbReference>
<keyword evidence="3" id="KW-1185">Reference proteome</keyword>